<gene>
    <name evidence="2" type="ORF">VIBC2010_00250</name>
</gene>
<dbReference type="Pfam" id="PF00117">
    <property type="entry name" value="GATase"/>
    <property type="match status" value="1"/>
</dbReference>
<keyword evidence="3" id="KW-1185">Reference proteome</keyword>
<evidence type="ECO:0000313" key="2">
    <source>
        <dbReference type="EMBL" id="EFP97641.1"/>
    </source>
</evidence>
<dbReference type="SUPFAM" id="SSF52317">
    <property type="entry name" value="Class I glutamine amidotransferase-like"/>
    <property type="match status" value="1"/>
</dbReference>
<accession>E3BH04</accession>
<reference evidence="2 3" key="1">
    <citation type="journal article" date="2012" name="Int. J. Syst. Evol. Microbiol.">
        <title>Vibrio caribbeanicus sp. nov., isolated from the marine sponge Scleritoderma cyanea.</title>
        <authorList>
            <person name="Hoffmann M."/>
            <person name="Monday S.R."/>
            <person name="Allard M.W."/>
            <person name="Strain E.A."/>
            <person name="Whittaker P."/>
            <person name="Naum M."/>
            <person name="McCarthy P.J."/>
            <person name="Lopez J.V."/>
            <person name="Fischer M."/>
            <person name="Brown E.W."/>
        </authorList>
    </citation>
    <scope>NUCLEOTIDE SEQUENCE [LARGE SCALE GENOMIC DNA]</scope>
    <source>
        <strain evidence="2 3">ATCC BAA-2122</strain>
    </source>
</reference>
<keyword evidence="2" id="KW-0808">Transferase</keyword>
<dbReference type="STRING" id="796620.VIBC2010_00250"/>
<evidence type="ECO:0000259" key="1">
    <source>
        <dbReference type="Pfam" id="PF00117"/>
    </source>
</evidence>
<organism evidence="2 3">
    <name type="scientific">Vibrio caribbeanicus ATCC BAA-2122</name>
    <dbReference type="NCBI Taxonomy" id="796620"/>
    <lineage>
        <taxon>Bacteria</taxon>
        <taxon>Pseudomonadati</taxon>
        <taxon>Pseudomonadota</taxon>
        <taxon>Gammaproteobacteria</taxon>
        <taxon>Vibrionales</taxon>
        <taxon>Vibrionaceae</taxon>
        <taxon>Vibrio</taxon>
    </lineage>
</organism>
<dbReference type="AlphaFoldDB" id="E3BH04"/>
<dbReference type="CDD" id="cd01741">
    <property type="entry name" value="GATase1_1"/>
    <property type="match status" value="1"/>
</dbReference>
<dbReference type="GO" id="GO:0016740">
    <property type="term" value="F:transferase activity"/>
    <property type="evidence" value="ECO:0007669"/>
    <property type="project" value="UniProtKB-KW"/>
</dbReference>
<dbReference type="InterPro" id="IPR017926">
    <property type="entry name" value="GATASE"/>
</dbReference>
<dbReference type="eggNOG" id="COG0518">
    <property type="taxonomic scope" value="Bacteria"/>
</dbReference>
<sequence>MKRLLIVNVGSASTLLVEKYGNFEHWAKSAVGETKLVVEFHDGTHKPLPPLNSLAGVIIMGSPAMVTQQLPWMKKLEVDVLRLAENSIPTLGICFGHQLIAKAFGGDVAENPKGLEIGTVTVRRTCESHTDPIFSTLPMQFDAHTIHFQSVVSAPDNATILARNDMENHHALRIGETTWGVQFHPEFSTNVMRTILHDNRQHLSQSELEQRLNRTSDTVNAQSILPKFNQLVLKSIY</sequence>
<dbReference type="PANTHER" id="PTHR42695:SF5">
    <property type="entry name" value="GLUTAMINE AMIDOTRANSFERASE YLR126C-RELATED"/>
    <property type="match status" value="1"/>
</dbReference>
<dbReference type="PANTHER" id="PTHR42695">
    <property type="entry name" value="GLUTAMINE AMIDOTRANSFERASE YLR126C-RELATED"/>
    <property type="match status" value="1"/>
</dbReference>
<dbReference type="OrthoDB" id="9813383at2"/>
<dbReference type="Gene3D" id="3.40.50.880">
    <property type="match status" value="1"/>
</dbReference>
<dbReference type="NCBIfam" id="NF006562">
    <property type="entry name" value="PRK09065.1"/>
    <property type="match status" value="1"/>
</dbReference>
<dbReference type="GO" id="GO:0005829">
    <property type="term" value="C:cytosol"/>
    <property type="evidence" value="ECO:0007669"/>
    <property type="project" value="TreeGrafter"/>
</dbReference>
<dbReference type="EMBL" id="AEIU01000052">
    <property type="protein sequence ID" value="EFP97641.1"/>
    <property type="molecule type" value="Genomic_DNA"/>
</dbReference>
<comment type="caution">
    <text evidence="2">The sequence shown here is derived from an EMBL/GenBank/DDBJ whole genome shotgun (WGS) entry which is preliminary data.</text>
</comment>
<dbReference type="Proteomes" id="UP000002943">
    <property type="component" value="Unassembled WGS sequence"/>
</dbReference>
<dbReference type="InterPro" id="IPR029062">
    <property type="entry name" value="Class_I_gatase-like"/>
</dbReference>
<proteinExistence type="predicted"/>
<evidence type="ECO:0000313" key="3">
    <source>
        <dbReference type="Proteomes" id="UP000002943"/>
    </source>
</evidence>
<dbReference type="InterPro" id="IPR044992">
    <property type="entry name" value="ChyE-like"/>
</dbReference>
<keyword evidence="2" id="KW-0315">Glutamine amidotransferase</keyword>
<name>E3BH04_9VIBR</name>
<feature type="domain" description="Glutamine amidotransferase" evidence="1">
    <location>
        <begin position="16"/>
        <end position="193"/>
    </location>
</feature>
<protein>
    <submittedName>
        <fullName evidence="2">Glutamine amidotransferase class-I</fullName>
    </submittedName>
</protein>
<dbReference type="RefSeq" id="WP_009600250.1">
    <property type="nucleotide sequence ID" value="NZ_AEIU01000052.1"/>
</dbReference>
<dbReference type="PROSITE" id="PS51273">
    <property type="entry name" value="GATASE_TYPE_1"/>
    <property type="match status" value="1"/>
</dbReference>